<dbReference type="Ensembl" id="ENSLACT00000025856.1">
    <property type="protein sequence ID" value="ENSLACP00000022248.1"/>
    <property type="gene ID" value="ENSLACG00000022666.1"/>
</dbReference>
<feature type="region of interest" description="Disordered" evidence="3">
    <location>
        <begin position="163"/>
        <end position="187"/>
    </location>
</feature>
<accession>M3XHP2</accession>
<comment type="similarity">
    <text evidence="1">Belongs to the protein phosphatase inhibitor 1 family.</text>
</comment>
<dbReference type="GO" id="GO:0004864">
    <property type="term" value="F:protein phosphatase inhibitor activity"/>
    <property type="evidence" value="ECO:0007669"/>
    <property type="project" value="UniProtKB-KW"/>
</dbReference>
<evidence type="ECO:0000256" key="1">
    <source>
        <dbReference type="ARBA" id="ARBA00007775"/>
    </source>
</evidence>
<keyword evidence="2" id="KW-0650">Protein phosphatase inhibitor</keyword>
<gene>
    <name evidence="4" type="primary">LOC102347381</name>
</gene>
<dbReference type="GO" id="GO:0007165">
    <property type="term" value="P:signal transduction"/>
    <property type="evidence" value="ECO:0007669"/>
    <property type="project" value="InterPro"/>
</dbReference>
<dbReference type="InParanoid" id="M3XHP2"/>
<dbReference type="EMBL" id="AFYH01173966">
    <property type="status" value="NOT_ANNOTATED_CDS"/>
    <property type="molecule type" value="Genomic_DNA"/>
</dbReference>
<reference evidence="5" key="1">
    <citation type="submission" date="2011-08" db="EMBL/GenBank/DDBJ databases">
        <title>The draft genome of Latimeria chalumnae.</title>
        <authorList>
            <person name="Di Palma F."/>
            <person name="Alfoldi J."/>
            <person name="Johnson J."/>
            <person name="Berlin A."/>
            <person name="Gnerre S."/>
            <person name="Jaffe D."/>
            <person name="MacCallum I."/>
            <person name="Young S."/>
            <person name="Walker B.J."/>
            <person name="Lander E."/>
            <person name="Lindblad-Toh K."/>
        </authorList>
    </citation>
    <scope>NUCLEOTIDE SEQUENCE [LARGE SCALE GENOMIC DNA]</scope>
    <source>
        <strain evidence="5">Wild caught</strain>
    </source>
</reference>
<dbReference type="EMBL" id="AFYH01173971">
    <property type="status" value="NOT_ANNOTATED_CDS"/>
    <property type="molecule type" value="Genomic_DNA"/>
</dbReference>
<keyword evidence="5" id="KW-1185">Reference proteome</keyword>
<evidence type="ECO:0000313" key="5">
    <source>
        <dbReference type="Proteomes" id="UP000008672"/>
    </source>
</evidence>
<dbReference type="EMBL" id="AFYH01173968">
    <property type="status" value="NOT_ANNOTATED_CDS"/>
    <property type="molecule type" value="Genomic_DNA"/>
</dbReference>
<feature type="region of interest" description="Disordered" evidence="3">
    <location>
        <begin position="62"/>
        <end position="94"/>
    </location>
</feature>
<protein>
    <recommendedName>
        <fullName evidence="6">Protein phosphatase 1 regulatory subunit 1A</fullName>
    </recommendedName>
</protein>
<evidence type="ECO:0000256" key="2">
    <source>
        <dbReference type="ARBA" id="ARBA00023272"/>
    </source>
</evidence>
<dbReference type="EMBL" id="AFYH01173970">
    <property type="status" value="NOT_ANNOTATED_CDS"/>
    <property type="molecule type" value="Genomic_DNA"/>
</dbReference>
<dbReference type="AlphaFoldDB" id="M3XHP2"/>
<proteinExistence type="inferred from homology"/>
<evidence type="ECO:0000313" key="4">
    <source>
        <dbReference type="Ensembl" id="ENSLACP00000022248.1"/>
    </source>
</evidence>
<dbReference type="STRING" id="7897.ENSLACP00000022248"/>
<reference evidence="4" key="2">
    <citation type="submission" date="2025-08" db="UniProtKB">
        <authorList>
            <consortium name="Ensembl"/>
        </authorList>
    </citation>
    <scope>IDENTIFICATION</scope>
</reference>
<name>M3XHP2_LATCH</name>
<organism evidence="4 5">
    <name type="scientific">Latimeria chalumnae</name>
    <name type="common">Coelacanth</name>
    <dbReference type="NCBI Taxonomy" id="7897"/>
    <lineage>
        <taxon>Eukaryota</taxon>
        <taxon>Metazoa</taxon>
        <taxon>Chordata</taxon>
        <taxon>Craniata</taxon>
        <taxon>Vertebrata</taxon>
        <taxon>Euteleostomi</taxon>
        <taxon>Coelacanthiformes</taxon>
        <taxon>Coelacanthidae</taxon>
        <taxon>Latimeria</taxon>
    </lineage>
</organism>
<dbReference type="InterPro" id="IPR008466">
    <property type="entry name" value="PPP1R1A/B/C"/>
</dbReference>
<feature type="region of interest" description="Disordered" evidence="3">
    <location>
        <begin position="112"/>
        <end position="134"/>
    </location>
</feature>
<dbReference type="EMBL" id="AFYH01173967">
    <property type="status" value="NOT_ANNOTATED_CDS"/>
    <property type="molecule type" value="Genomic_DNA"/>
</dbReference>
<dbReference type="HOGENOM" id="CLU_1447203_0_0_1"/>
<evidence type="ECO:0000256" key="3">
    <source>
        <dbReference type="SAM" id="MobiDB-lite"/>
    </source>
</evidence>
<evidence type="ECO:0008006" key="6">
    <source>
        <dbReference type="Google" id="ProtNLM"/>
    </source>
</evidence>
<reference evidence="4" key="3">
    <citation type="submission" date="2025-09" db="UniProtKB">
        <authorList>
            <consortium name="Ensembl"/>
        </authorList>
    </citation>
    <scope>IDENTIFICATION</scope>
</reference>
<dbReference type="EMBL" id="AFYH01173969">
    <property type="status" value="NOT_ANNOTATED_CDS"/>
    <property type="molecule type" value="Genomic_DNA"/>
</dbReference>
<dbReference type="Pfam" id="PF05395">
    <property type="entry name" value="DARPP-32"/>
    <property type="match status" value="1"/>
</dbReference>
<sequence>MLYKFYSISLSLSEVDEDRFTNPLIKSALTMSPRQKKKAPGGTPTMKELQFLLDNHLCKQTQEMEDGSTSRDSLSDKPSPECCHGNSDPSHSREDGALCQCIAQDCSSSHIRMRQNSEDSQTSGKPESENHITSCKHDCDTNKCYLVGCRTEEQSANALTDSITAQKDLREQTGEINTDTPAIPGKD</sequence>
<dbReference type="eggNOG" id="ENOG502S1WG">
    <property type="taxonomic scope" value="Eukaryota"/>
</dbReference>
<dbReference type="Proteomes" id="UP000008672">
    <property type="component" value="Unassembled WGS sequence"/>
</dbReference>